<dbReference type="Gene3D" id="3.30.720.100">
    <property type="match status" value="1"/>
</dbReference>
<organism evidence="1 2">
    <name type="scientific">Paenibacillus polymyxa</name>
    <name type="common">Bacillus polymyxa</name>
    <dbReference type="NCBI Taxonomy" id="1406"/>
    <lineage>
        <taxon>Bacteria</taxon>
        <taxon>Bacillati</taxon>
        <taxon>Bacillota</taxon>
        <taxon>Bacilli</taxon>
        <taxon>Bacillales</taxon>
        <taxon>Paenibacillaceae</taxon>
        <taxon>Paenibacillus</taxon>
    </lineage>
</organism>
<keyword evidence="1" id="KW-0489">Methyltransferase</keyword>
<keyword evidence="1" id="KW-0830">Ubiquinone</keyword>
<reference evidence="1 2" key="1">
    <citation type="submission" date="2018-06" db="EMBL/GenBank/DDBJ databases">
        <authorList>
            <consortium name="Pathogen Informatics"/>
            <person name="Doyle S."/>
        </authorList>
    </citation>
    <scope>NUCLEOTIDE SEQUENCE [LARGE SCALE GENOMIC DNA]</scope>
    <source>
        <strain evidence="1 2">NCTC10343</strain>
    </source>
</reference>
<dbReference type="PANTHER" id="PTHR33990">
    <property type="entry name" value="PROTEIN YJDN-RELATED"/>
    <property type="match status" value="1"/>
</dbReference>
<dbReference type="Pfam" id="PF06983">
    <property type="entry name" value="3-dmu-9_3-mt"/>
    <property type="match status" value="1"/>
</dbReference>
<dbReference type="GO" id="GO:0032259">
    <property type="term" value="P:methylation"/>
    <property type="evidence" value="ECO:0007669"/>
    <property type="project" value="UniProtKB-KW"/>
</dbReference>
<sequence>MQDSSPKITTFFMFPGQAEEAMQYYTSVFKPSGIMSIFHQEDGTVLHAVFNLKGQTFMAIDYNHQDKHSFTPALSLFVTCDSEEEIHRVFGQLSQEGRVLMPLEASPVSQQFGWVEDKYGVSWQLNLAKG</sequence>
<dbReference type="PIRSF" id="PIRSF021700">
    <property type="entry name" value="3_dmu_93_MTrfase"/>
    <property type="match status" value="1"/>
</dbReference>
<dbReference type="Gene3D" id="3.30.720.110">
    <property type="match status" value="1"/>
</dbReference>
<keyword evidence="1" id="KW-0808">Transferase</keyword>
<dbReference type="InterPro" id="IPR029068">
    <property type="entry name" value="Glyas_Bleomycin-R_OHBP_Dase"/>
</dbReference>
<dbReference type="GO" id="GO:0008168">
    <property type="term" value="F:methyltransferase activity"/>
    <property type="evidence" value="ECO:0007669"/>
    <property type="project" value="UniProtKB-KW"/>
</dbReference>
<dbReference type="AlphaFoldDB" id="A0A0F0FWS2"/>
<proteinExistence type="predicted"/>
<gene>
    <name evidence="1" type="ORF">NCTC10343_00118</name>
</gene>
<dbReference type="GeneID" id="93348974"/>
<dbReference type="PANTHER" id="PTHR33990:SF4">
    <property type="entry name" value="PHNB-LIKE DOMAIN-CONTAINING PROTEIN"/>
    <property type="match status" value="1"/>
</dbReference>
<evidence type="ECO:0000313" key="2">
    <source>
        <dbReference type="Proteomes" id="UP000254400"/>
    </source>
</evidence>
<name>A0A0F0FWS2_PAEPO</name>
<dbReference type="Proteomes" id="UP000254400">
    <property type="component" value="Unassembled WGS sequence"/>
</dbReference>
<dbReference type="RefSeq" id="WP_016818553.1">
    <property type="nucleotide sequence ID" value="NZ_CP009909.1"/>
</dbReference>
<dbReference type="CDD" id="cd06588">
    <property type="entry name" value="PhnB_like"/>
    <property type="match status" value="1"/>
</dbReference>
<dbReference type="SUPFAM" id="SSF54593">
    <property type="entry name" value="Glyoxalase/Bleomycin resistance protein/Dihydroxybiphenyl dioxygenase"/>
    <property type="match status" value="1"/>
</dbReference>
<evidence type="ECO:0000313" key="1">
    <source>
        <dbReference type="EMBL" id="SUA61780.1"/>
    </source>
</evidence>
<dbReference type="InterPro" id="IPR028973">
    <property type="entry name" value="PhnB-like"/>
</dbReference>
<dbReference type="EMBL" id="UGSC01000001">
    <property type="protein sequence ID" value="SUA61780.1"/>
    <property type="molecule type" value="Genomic_DNA"/>
</dbReference>
<dbReference type="InterPro" id="IPR009725">
    <property type="entry name" value="3_dmu_93_MTrfase"/>
</dbReference>
<accession>A0A0F0FWS2</accession>
<protein>
    <submittedName>
        <fullName evidence="1">3-demethylubiquinone-9 3-methyltransferase</fullName>
    </submittedName>
</protein>